<accession>A0A1I4V919</accession>
<keyword evidence="1" id="KW-0732">Signal</keyword>
<comment type="caution">
    <text evidence="2">The sequence shown here is derived from an EMBL/GenBank/DDBJ whole genome shotgun (WGS) entry which is preliminary data.</text>
</comment>
<reference evidence="2 3" key="1">
    <citation type="submission" date="2017-12" db="EMBL/GenBank/DDBJ databases">
        <title>Anaerobic carbon monoxide metabolism by Pleomorphomonas carboxyditropha sp. nov., a new mesophilic hydrogenogenic carboxidotroph.</title>
        <authorList>
            <person name="Esquivel-Elizondo S."/>
            <person name="Krajmalnik-Brown R."/>
        </authorList>
    </citation>
    <scope>NUCLEOTIDE SEQUENCE [LARGE SCALE GENOMIC DNA]</scope>
    <source>
        <strain evidence="2 3">R5-392</strain>
    </source>
</reference>
<evidence type="ECO:0000313" key="3">
    <source>
        <dbReference type="Proteomes" id="UP000233491"/>
    </source>
</evidence>
<evidence type="ECO:0000313" key="2">
    <source>
        <dbReference type="EMBL" id="PKR87349.1"/>
    </source>
</evidence>
<proteinExistence type="predicted"/>
<organism evidence="2 3">
    <name type="scientific">Pleomorphomonas diazotrophica</name>
    <dbReference type="NCBI Taxonomy" id="1166257"/>
    <lineage>
        <taxon>Bacteria</taxon>
        <taxon>Pseudomonadati</taxon>
        <taxon>Pseudomonadota</taxon>
        <taxon>Alphaproteobacteria</taxon>
        <taxon>Hyphomicrobiales</taxon>
        <taxon>Pleomorphomonadaceae</taxon>
        <taxon>Pleomorphomonas</taxon>
    </lineage>
</organism>
<protein>
    <recommendedName>
        <fullName evidence="4">Polysaccharide lyase</fullName>
    </recommendedName>
</protein>
<evidence type="ECO:0000256" key="1">
    <source>
        <dbReference type="SAM" id="SignalP"/>
    </source>
</evidence>
<dbReference type="Pfam" id="PF14099">
    <property type="entry name" value="Polysacc_lyase"/>
    <property type="match status" value="1"/>
</dbReference>
<sequence>MIGKLVLSVCLGLLLAPAEADAGRLSGERSLNTKPHGLTIVDAPVRAGRQAQRFEVRAGDCGRDSGWDDCATNRERSEFTLGKSFQYGSDQWIGFSVWLPPDFRASSKVNTTVGQIHQRGGPGGTAGGFASFPPLVQLEMRGDRYKATVHVLSGSAANVRDDVKEFTLAPIKAMRGKWTDVVLHLDTASGADLLEVFINGKRQAKLSGFIAFQPKNYYVKYGIYRSFVSRHGGPMPTQVVVIDEVKMGRSLAEVSVDPQRPVD</sequence>
<feature type="chain" id="PRO_5015065803" description="Polysaccharide lyase" evidence="1">
    <location>
        <begin position="23"/>
        <end position="263"/>
    </location>
</feature>
<name>A0A1I4V919_9HYPH</name>
<dbReference type="EMBL" id="PJNW01000019">
    <property type="protein sequence ID" value="PKR87349.1"/>
    <property type="molecule type" value="Genomic_DNA"/>
</dbReference>
<dbReference type="AlphaFoldDB" id="A0A1I4V919"/>
<dbReference type="Gene3D" id="2.60.120.200">
    <property type="match status" value="1"/>
</dbReference>
<keyword evidence="3" id="KW-1185">Reference proteome</keyword>
<evidence type="ECO:0008006" key="4">
    <source>
        <dbReference type="Google" id="ProtNLM"/>
    </source>
</evidence>
<dbReference type="OrthoDB" id="118830at2"/>
<feature type="signal peptide" evidence="1">
    <location>
        <begin position="1"/>
        <end position="22"/>
    </location>
</feature>
<gene>
    <name evidence="2" type="ORF">CXZ10_20075</name>
</gene>
<dbReference type="InterPro" id="IPR025975">
    <property type="entry name" value="Polysacc_lyase"/>
</dbReference>
<dbReference type="RefSeq" id="WP_101291160.1">
    <property type="nucleotide sequence ID" value="NZ_FOUQ01000010.1"/>
</dbReference>
<dbReference type="Proteomes" id="UP000233491">
    <property type="component" value="Unassembled WGS sequence"/>
</dbReference>